<evidence type="ECO:0000313" key="7">
    <source>
        <dbReference type="Proteomes" id="UP000198963"/>
    </source>
</evidence>
<organism evidence="6 7">
    <name type="scientific">Winogradskyella sediminis</name>
    <dbReference type="NCBI Taxonomy" id="1382466"/>
    <lineage>
        <taxon>Bacteria</taxon>
        <taxon>Pseudomonadati</taxon>
        <taxon>Bacteroidota</taxon>
        <taxon>Flavobacteriia</taxon>
        <taxon>Flavobacteriales</taxon>
        <taxon>Flavobacteriaceae</taxon>
        <taxon>Winogradskyella</taxon>
    </lineage>
</organism>
<protein>
    <submittedName>
        <fullName evidence="6">Type III restriction enzyme, res subunit</fullName>
    </submittedName>
</protein>
<dbReference type="AlphaFoldDB" id="A0A1H1VE66"/>
<dbReference type="STRING" id="1249933.SAMN04489797_2527"/>
<name>A0A1H1VE66_9FLAO</name>
<dbReference type="Pfam" id="PF00271">
    <property type="entry name" value="Helicase_C"/>
    <property type="match status" value="1"/>
</dbReference>
<dbReference type="InterPro" id="IPR027417">
    <property type="entry name" value="P-loop_NTPase"/>
</dbReference>
<evidence type="ECO:0000256" key="1">
    <source>
        <dbReference type="ARBA" id="ARBA00022741"/>
    </source>
</evidence>
<dbReference type="PROSITE" id="PS51194">
    <property type="entry name" value="HELICASE_CTER"/>
    <property type="match status" value="1"/>
</dbReference>
<proteinExistence type="predicted"/>
<dbReference type="EMBL" id="LT629774">
    <property type="protein sequence ID" value="SDS83042.1"/>
    <property type="molecule type" value="Genomic_DNA"/>
</dbReference>
<dbReference type="Proteomes" id="UP000198963">
    <property type="component" value="Chromosome I"/>
</dbReference>
<dbReference type="GO" id="GO:0016787">
    <property type="term" value="F:hydrolase activity"/>
    <property type="evidence" value="ECO:0007669"/>
    <property type="project" value="UniProtKB-KW"/>
</dbReference>
<dbReference type="SUPFAM" id="SSF52540">
    <property type="entry name" value="P-loop containing nucleoside triphosphate hydrolases"/>
    <property type="match status" value="2"/>
</dbReference>
<dbReference type="InterPro" id="IPR001650">
    <property type="entry name" value="Helicase_C-like"/>
</dbReference>
<keyword evidence="3" id="KW-0347">Helicase</keyword>
<dbReference type="Gene3D" id="3.40.50.300">
    <property type="entry name" value="P-loop containing nucleotide triphosphate hydrolases"/>
    <property type="match status" value="2"/>
</dbReference>
<reference evidence="6 7" key="1">
    <citation type="submission" date="2016-10" db="EMBL/GenBank/DDBJ databases">
        <authorList>
            <person name="Varghese N."/>
            <person name="Submissions S."/>
        </authorList>
    </citation>
    <scope>NUCLEOTIDE SEQUENCE [LARGE SCALE GENOMIC DNA]</scope>
    <source>
        <strain evidence="6 7">RHA_55</strain>
    </source>
</reference>
<dbReference type="Pfam" id="PF00270">
    <property type="entry name" value="DEAD"/>
    <property type="match status" value="1"/>
</dbReference>
<dbReference type="InterPro" id="IPR050474">
    <property type="entry name" value="Hel308_SKI2-like"/>
</dbReference>
<dbReference type="PANTHER" id="PTHR47961:SF6">
    <property type="entry name" value="DNA-DIRECTED DNA POLYMERASE"/>
    <property type="match status" value="1"/>
</dbReference>
<evidence type="ECO:0000256" key="3">
    <source>
        <dbReference type="ARBA" id="ARBA00022806"/>
    </source>
</evidence>
<evidence type="ECO:0000256" key="2">
    <source>
        <dbReference type="ARBA" id="ARBA00022801"/>
    </source>
</evidence>
<dbReference type="SMART" id="SM00490">
    <property type="entry name" value="HELICc"/>
    <property type="match status" value="1"/>
</dbReference>
<keyword evidence="4" id="KW-0067">ATP-binding</keyword>
<dbReference type="InterPro" id="IPR011545">
    <property type="entry name" value="DEAD/DEAH_box_helicase_dom"/>
</dbReference>
<sequence>MDRIEEATNLIKALNTYRNDELEDYEFIKIVCSYFDKIKQEDLSGADLSFLKYISNIIGIPHFYDLLEKFEQDVTINSFDLNTLSAVIYESTLNISKHNKVHKYQKQILELFKPNQLNRYFLSASTSFGKTHIVFEIIKQMDYDNVVLIFPTIALLTENLERLTSDESYNFFVKKYSIHTLSEVENIDDKNLFIYTPERFLSFVEKRENEIKFNFAFIDEVYKIDNDYIIDEEVRENERDVAYRLAVFYSLKKDVDTLLAGPYIDFSKPDDENYNRSFDRFLENNEIKLIDYNNYEIVNKTYSDIKGKKSYEVDHNLDLTFEKSSKNDRLIEILQQIFNINENTIIYCYSRSSAESYAKTIINSELLNEHSYEEYAEFINHISDNYNKDWTVINALKKGIGIHHGLVPKYIQRETVSLFNKGLLKVLLSTTTITEGVNTSAKNLIVLHNKKGNKPLKKFDAKNIAGRAGRFFHHYNGRVIVLKNNFMQAINSEPEGIKHKNYDIESPKEEIDLFYTEDEYLTEEDKAKIIDINQLQEDRGIPDEIFHLYKVVSRKDKIEIYDKITLLNEAQLEAIKKLIRDINYKMDIDNGGFQVVLGTIESVVKNQKLKFLIQESDRNKEYSLLTHFVHFYLKDGFKGSVQYKISQGEPVDKAISKTAEFVYNTLKYQVVKYLGVFNIMYKFYISQQTGQLIDEVSGLDRLLTKLEYNAFTEKGRIASDFGVPTSIIDYYENEEKANEIKNLFDNYELTIFEKVEKIINEENTGGNSV</sequence>
<dbReference type="GO" id="GO:0005524">
    <property type="term" value="F:ATP binding"/>
    <property type="evidence" value="ECO:0007669"/>
    <property type="project" value="UniProtKB-KW"/>
</dbReference>
<evidence type="ECO:0000256" key="4">
    <source>
        <dbReference type="ARBA" id="ARBA00022840"/>
    </source>
</evidence>
<dbReference type="PANTHER" id="PTHR47961">
    <property type="entry name" value="DNA POLYMERASE THETA, PUTATIVE (AFU_ORTHOLOGUE AFUA_1G05260)-RELATED"/>
    <property type="match status" value="1"/>
</dbReference>
<evidence type="ECO:0000259" key="5">
    <source>
        <dbReference type="PROSITE" id="PS51194"/>
    </source>
</evidence>
<dbReference type="RefSeq" id="WP_092447029.1">
    <property type="nucleotide sequence ID" value="NZ_LT629774.1"/>
</dbReference>
<keyword evidence="2" id="KW-0378">Hydrolase</keyword>
<dbReference type="GO" id="GO:0004386">
    <property type="term" value="F:helicase activity"/>
    <property type="evidence" value="ECO:0007669"/>
    <property type="project" value="UniProtKB-KW"/>
</dbReference>
<accession>A0A1H1VE66</accession>
<feature type="domain" description="Helicase C-terminal" evidence="5">
    <location>
        <begin position="332"/>
        <end position="512"/>
    </location>
</feature>
<evidence type="ECO:0000313" key="6">
    <source>
        <dbReference type="EMBL" id="SDS83042.1"/>
    </source>
</evidence>
<dbReference type="GO" id="GO:0003676">
    <property type="term" value="F:nucleic acid binding"/>
    <property type="evidence" value="ECO:0007669"/>
    <property type="project" value="InterPro"/>
</dbReference>
<keyword evidence="1" id="KW-0547">Nucleotide-binding</keyword>
<gene>
    <name evidence="6" type="ORF">SAMN04489797_2527</name>
</gene>
<keyword evidence="7" id="KW-1185">Reference proteome</keyword>